<reference evidence="3 4" key="1">
    <citation type="submission" date="2023-02" db="EMBL/GenBank/DDBJ databases">
        <title>Bacterial whole genome sequence for Curvibacter sp. HBC28.</title>
        <authorList>
            <person name="Le V."/>
            <person name="Ko S.-R."/>
            <person name="Ahn C.-Y."/>
            <person name="Oh H.-M."/>
        </authorList>
    </citation>
    <scope>NUCLEOTIDE SEQUENCE [LARGE SCALE GENOMIC DNA]</scope>
    <source>
        <strain evidence="3 4">HBC28</strain>
    </source>
</reference>
<name>A0ABT5MC99_9BURK</name>
<dbReference type="Proteomes" id="UP001528672">
    <property type="component" value="Unassembled WGS sequence"/>
</dbReference>
<proteinExistence type="predicted"/>
<evidence type="ECO:0008006" key="5">
    <source>
        <dbReference type="Google" id="ProtNLM"/>
    </source>
</evidence>
<evidence type="ECO:0000313" key="3">
    <source>
        <dbReference type="EMBL" id="MDD0814205.1"/>
    </source>
</evidence>
<comment type="caution">
    <text evidence="3">The sequence shown here is derived from an EMBL/GenBank/DDBJ whole genome shotgun (WGS) entry which is preliminary data.</text>
</comment>
<feature type="region of interest" description="Disordered" evidence="2">
    <location>
        <begin position="73"/>
        <end position="138"/>
    </location>
</feature>
<dbReference type="EMBL" id="JAQSIO010000002">
    <property type="protein sequence ID" value="MDD0814205.1"/>
    <property type="molecule type" value="Genomic_DNA"/>
</dbReference>
<feature type="coiled-coil region" evidence="1">
    <location>
        <begin position="196"/>
        <end position="230"/>
    </location>
</feature>
<sequence>MTLSASGTGVDRVLRLKTSVPVDEPAVSVTLRAGCDVKTSRRYVLLTELPQDGAGAVQSADAPLVRAPVATGAGSTLSTNLSSSPLPPLAGKAAQPREPSRARSKTSDAAPVAQRTESVSNSPRKPKEPAASATKARLKLDAPTGTAVDYTAGLRFSPSLAVVPQDASSPQRVEALAAWSALNRSLEQVLADADKRNGLEAENKRLKAAGQTAQEQVHDLQARLTQAEEERYANPVVYGLVAGLLLLLGAGAYVWRRQGQQPVKDKPLVTPPGTPVGKVKRKGKTPWWQAGLKGSGGAVGASREENPGSTLEAAASELPKNPSDRPAFEPSVSGLHVDLDLSESAFRRLEDLGAAPAAAVAPAIDSLLNSVAANATALPSQTEGGSKAPLDLFDVQQHAEFFVSLGQYDEAIEVLQKHIETFPEATPLAYLDLLKIHHMLSRTGEYAHWRERFNAVFSAEVPPFSAFAKGGKSLESYPRTLSYLEKVWGSARALVAVEDSLFRAHAVSIGEFFDLEAFKDLLVLQAVARQLAQDASLQGTPTVESRVQAGDLSMAFQSARDVHASTTPAQLPVAFMPVEPISGFGPSTQMPNPDSLLDLDLSDLSSDAKAPPAAPAPSVPNSVMPALMDLDLDSLPPPRAEAVPALPSMVSPLDSPLDFVLDSTSMPSPLDVELSLPQEPNSGLDDSHMIDFDMFEADLLKASKQSKGSKG</sequence>
<keyword evidence="1" id="KW-0175">Coiled coil</keyword>
<feature type="region of interest" description="Disordered" evidence="2">
    <location>
        <begin position="584"/>
        <end position="622"/>
    </location>
</feature>
<feature type="compositionally biased region" description="Low complexity" evidence="2">
    <location>
        <begin position="594"/>
        <end position="611"/>
    </location>
</feature>
<evidence type="ECO:0000256" key="2">
    <source>
        <dbReference type="SAM" id="MobiDB-lite"/>
    </source>
</evidence>
<dbReference type="RefSeq" id="WP_273925830.1">
    <property type="nucleotide sequence ID" value="NZ_JAQSIO010000002.1"/>
</dbReference>
<accession>A0ABT5MC99</accession>
<evidence type="ECO:0000313" key="4">
    <source>
        <dbReference type="Proteomes" id="UP001528672"/>
    </source>
</evidence>
<feature type="region of interest" description="Disordered" evidence="2">
    <location>
        <begin position="261"/>
        <end position="309"/>
    </location>
</feature>
<feature type="compositionally biased region" description="Low complexity" evidence="2">
    <location>
        <begin position="73"/>
        <end position="94"/>
    </location>
</feature>
<keyword evidence="4" id="KW-1185">Reference proteome</keyword>
<evidence type="ECO:0000256" key="1">
    <source>
        <dbReference type="SAM" id="Coils"/>
    </source>
</evidence>
<gene>
    <name evidence="3" type="ORF">PSQ39_06135</name>
</gene>
<organism evidence="3 4">
    <name type="scientific">Curvibacter microcysteis</name>
    <dbReference type="NCBI Taxonomy" id="3026419"/>
    <lineage>
        <taxon>Bacteria</taxon>
        <taxon>Pseudomonadati</taxon>
        <taxon>Pseudomonadota</taxon>
        <taxon>Betaproteobacteria</taxon>
        <taxon>Burkholderiales</taxon>
        <taxon>Comamonadaceae</taxon>
        <taxon>Curvibacter</taxon>
    </lineage>
</organism>
<protein>
    <recommendedName>
        <fullName evidence="5">Tetratricopeptide repeat protein</fullName>
    </recommendedName>
</protein>